<dbReference type="eggNOG" id="COG0629">
    <property type="taxonomic scope" value="Bacteria"/>
</dbReference>
<reference evidence="1 2" key="1">
    <citation type="submission" date="2010-11" db="EMBL/GenBank/DDBJ databases">
        <authorList>
            <person name="Durkin A.S."/>
            <person name="Madupu R."/>
            <person name="Torralba M."/>
            <person name="Gillis M."/>
            <person name="Methe B."/>
            <person name="Sutton G."/>
            <person name="Nelson K.E."/>
        </authorList>
    </citation>
    <scope>NUCLEOTIDE SEQUENCE [LARGE SCALE GENOMIC DNA]</scope>
    <source>
        <strain evidence="1 2">UPII 345-E</strain>
    </source>
</reference>
<dbReference type="OrthoDB" id="1632091at2"/>
<dbReference type="Proteomes" id="UP000004594">
    <property type="component" value="Unassembled WGS sequence"/>
</dbReference>
<dbReference type="RefSeq" id="WP_007554941.1">
    <property type="nucleotide sequence ID" value="NZ_AENT01000024.1"/>
</dbReference>
<evidence type="ECO:0000313" key="1">
    <source>
        <dbReference type="EMBL" id="EFR42645.1"/>
    </source>
</evidence>
<dbReference type="EMBL" id="AENT01000024">
    <property type="protein sequence ID" value="EFR42645.1"/>
    <property type="molecule type" value="Genomic_DNA"/>
</dbReference>
<protein>
    <submittedName>
        <fullName evidence="1">Uncharacterized protein</fullName>
    </submittedName>
</protein>
<accession>E4L9H4</accession>
<proteinExistence type="predicted"/>
<dbReference type="AlphaFoldDB" id="E4L9H4"/>
<gene>
    <name evidence="1" type="ORF">HMPREF9220_0398</name>
</gene>
<evidence type="ECO:0000313" key="2">
    <source>
        <dbReference type="Proteomes" id="UP000004594"/>
    </source>
</evidence>
<name>E4L9H4_9FIRM</name>
<organism evidence="1 2">
    <name type="scientific">Dialister micraerophilus UPII 345-E</name>
    <dbReference type="NCBI Taxonomy" id="910314"/>
    <lineage>
        <taxon>Bacteria</taxon>
        <taxon>Bacillati</taxon>
        <taxon>Bacillota</taxon>
        <taxon>Negativicutes</taxon>
        <taxon>Veillonellales</taxon>
        <taxon>Veillonellaceae</taxon>
        <taxon>Dialister</taxon>
    </lineage>
</organism>
<comment type="caution">
    <text evidence="1">The sequence shown here is derived from an EMBL/GenBank/DDBJ whole genome shotgun (WGS) entry which is preliminary data.</text>
</comment>
<sequence>MYFTEIKKQIEFMMQENYEDFIKALISIELGIKDKNVLNNVYNKYMENDDVNLIDDNLSDFVDEI</sequence>